<comment type="caution">
    <text evidence="1">The sequence shown here is derived from an EMBL/GenBank/DDBJ whole genome shotgun (WGS) entry which is preliminary data.</text>
</comment>
<keyword evidence="2" id="KW-1185">Reference proteome</keyword>
<dbReference type="Proteomes" id="UP001197770">
    <property type="component" value="Unassembled WGS sequence"/>
</dbReference>
<name>A0ABS8GQ51_9FLAO</name>
<dbReference type="EMBL" id="JAJGMW010000003">
    <property type="protein sequence ID" value="MCC4211886.1"/>
    <property type="molecule type" value="Genomic_DNA"/>
</dbReference>
<sequence>MGDAHSEDMEFLDVYRQLNELKLFYLEEESFKLKLEQLSTIEDDTALLSQFYMENQEVYSNHLFKFFIEYYDEVGSDCIKVFLLSDNECIRVEASCFYNTITFSDVFKNTFSLEK</sequence>
<reference evidence="1 2" key="1">
    <citation type="submission" date="2021-11" db="EMBL/GenBank/DDBJ databases">
        <title>Seasonal and diel survey of microbial diversity of the Tyrrhenian coast.</title>
        <authorList>
            <person name="Gattoni G."/>
            <person name="Corral P."/>
        </authorList>
    </citation>
    <scope>NUCLEOTIDE SEQUENCE [LARGE SCALE GENOMIC DNA]</scope>
    <source>
        <strain evidence="1 2">Mr9</strain>
    </source>
</reference>
<accession>A0ABS8GQ51</accession>
<proteinExistence type="predicted"/>
<evidence type="ECO:0000313" key="2">
    <source>
        <dbReference type="Proteomes" id="UP001197770"/>
    </source>
</evidence>
<protein>
    <submittedName>
        <fullName evidence="1">Uncharacterized protein</fullName>
    </submittedName>
</protein>
<dbReference type="RefSeq" id="WP_228228983.1">
    <property type="nucleotide sequence ID" value="NZ_JAJGMW010000003.1"/>
</dbReference>
<organism evidence="1 2">
    <name type="scientific">Leeuwenhoekiella parthenopeia</name>
    <dbReference type="NCBI Taxonomy" id="2890320"/>
    <lineage>
        <taxon>Bacteria</taxon>
        <taxon>Pseudomonadati</taxon>
        <taxon>Bacteroidota</taxon>
        <taxon>Flavobacteriia</taxon>
        <taxon>Flavobacteriales</taxon>
        <taxon>Flavobacteriaceae</taxon>
        <taxon>Leeuwenhoekiella</taxon>
    </lineage>
</organism>
<gene>
    <name evidence="1" type="ORF">LLW17_04070</name>
</gene>
<evidence type="ECO:0000313" key="1">
    <source>
        <dbReference type="EMBL" id="MCC4211886.1"/>
    </source>
</evidence>